<gene>
    <name evidence="3" type="ORF">C484_07466</name>
</gene>
<evidence type="ECO:0000259" key="2">
    <source>
        <dbReference type="Pfam" id="PF01609"/>
    </source>
</evidence>
<feature type="compositionally biased region" description="Basic residues" evidence="1">
    <location>
        <begin position="91"/>
        <end position="100"/>
    </location>
</feature>
<dbReference type="AlphaFoldDB" id="M0A557"/>
<dbReference type="SUPFAM" id="SSF53098">
    <property type="entry name" value="Ribonuclease H-like"/>
    <property type="match status" value="1"/>
</dbReference>
<proteinExistence type="predicted"/>
<evidence type="ECO:0000313" key="4">
    <source>
        <dbReference type="Proteomes" id="UP000011648"/>
    </source>
</evidence>
<dbReference type="GO" id="GO:0004803">
    <property type="term" value="F:transposase activity"/>
    <property type="evidence" value="ECO:0007669"/>
    <property type="project" value="InterPro"/>
</dbReference>
<dbReference type="PANTHER" id="PTHR33258">
    <property type="entry name" value="TRANSPOSASE INSL FOR INSERTION SEQUENCE ELEMENT IS186A-RELATED"/>
    <property type="match status" value="1"/>
</dbReference>
<comment type="caution">
    <text evidence="3">The sequence shown here is derived from an EMBL/GenBank/DDBJ whole genome shotgun (WGS) entry which is preliminary data.</text>
</comment>
<feature type="domain" description="Transposase IS4-like" evidence="2">
    <location>
        <begin position="19"/>
        <end position="61"/>
    </location>
</feature>
<dbReference type="InterPro" id="IPR002559">
    <property type="entry name" value="Transposase_11"/>
</dbReference>
<feature type="compositionally biased region" description="Basic and acidic residues" evidence="1">
    <location>
        <begin position="79"/>
        <end position="90"/>
    </location>
</feature>
<dbReference type="GO" id="GO:0003677">
    <property type="term" value="F:DNA binding"/>
    <property type="evidence" value="ECO:0007669"/>
    <property type="project" value="InterPro"/>
</dbReference>
<name>M0A557_9EURY</name>
<dbReference type="Proteomes" id="UP000011648">
    <property type="component" value="Unassembled WGS sequence"/>
</dbReference>
<accession>M0A557</accession>
<dbReference type="Pfam" id="PF01609">
    <property type="entry name" value="DDE_Tnp_1"/>
    <property type="match status" value="1"/>
</dbReference>
<dbReference type="GO" id="GO:0006313">
    <property type="term" value="P:DNA transposition"/>
    <property type="evidence" value="ECO:0007669"/>
    <property type="project" value="InterPro"/>
</dbReference>
<dbReference type="PANTHER" id="PTHR33258:SF1">
    <property type="entry name" value="TRANSPOSASE INSL FOR INSERTION SEQUENCE ELEMENT IS186A-RELATED"/>
    <property type="match status" value="1"/>
</dbReference>
<dbReference type="InterPro" id="IPR012337">
    <property type="entry name" value="RNaseH-like_sf"/>
</dbReference>
<organism evidence="3 4">
    <name type="scientific">Natrialba taiwanensis DSM 12281</name>
    <dbReference type="NCBI Taxonomy" id="1230458"/>
    <lineage>
        <taxon>Archaea</taxon>
        <taxon>Methanobacteriati</taxon>
        <taxon>Methanobacteriota</taxon>
        <taxon>Stenosarchaea group</taxon>
        <taxon>Halobacteria</taxon>
        <taxon>Halobacteriales</taxon>
        <taxon>Natrialbaceae</taxon>
        <taxon>Natrialba</taxon>
    </lineage>
</organism>
<reference evidence="3 4" key="1">
    <citation type="journal article" date="2014" name="PLoS Genet.">
        <title>Phylogenetically driven sequencing of extremely halophilic archaea reveals strategies for static and dynamic osmo-response.</title>
        <authorList>
            <person name="Becker E.A."/>
            <person name="Seitzer P.M."/>
            <person name="Tritt A."/>
            <person name="Larsen D."/>
            <person name="Krusor M."/>
            <person name="Yao A.I."/>
            <person name="Wu D."/>
            <person name="Madern D."/>
            <person name="Eisen J.A."/>
            <person name="Darling A.E."/>
            <person name="Facciotti M.T."/>
        </authorList>
    </citation>
    <scope>NUCLEOTIDE SEQUENCE [LARGE SCALE GENOMIC DNA]</scope>
    <source>
        <strain evidence="3 4">DSM 12281</strain>
    </source>
</reference>
<dbReference type="EMBL" id="AOIL01000019">
    <property type="protein sequence ID" value="ELY93704.1"/>
    <property type="molecule type" value="Genomic_DNA"/>
</dbReference>
<feature type="region of interest" description="Disordered" evidence="1">
    <location>
        <begin position="63"/>
        <end position="101"/>
    </location>
</feature>
<evidence type="ECO:0000256" key="1">
    <source>
        <dbReference type="SAM" id="MobiDB-lite"/>
    </source>
</evidence>
<keyword evidence="4" id="KW-1185">Reference proteome</keyword>
<sequence length="156" mass="17802">MRRLVGVRNDDSGEYHLYLTNLDRDDYRAPDIAQLYRARWEIELLFKELKSRFGRDQHDRRLHHRGADHHGGTLVADEPGYRRRTPETRRNPARLRRRRRGVVDAAPSTTMFTRCRTARASDPVVPDAGSGVRATGSRLVVAVVVTRSKSTPSAVT</sequence>
<evidence type="ECO:0000313" key="3">
    <source>
        <dbReference type="EMBL" id="ELY93704.1"/>
    </source>
</evidence>
<protein>
    <submittedName>
        <fullName evidence="3">Transposase (ISH5)</fullName>
    </submittedName>
</protein>